<organism evidence="5 6">
    <name type="scientific">Apodospora peruviana</name>
    <dbReference type="NCBI Taxonomy" id="516989"/>
    <lineage>
        <taxon>Eukaryota</taxon>
        <taxon>Fungi</taxon>
        <taxon>Dikarya</taxon>
        <taxon>Ascomycota</taxon>
        <taxon>Pezizomycotina</taxon>
        <taxon>Sordariomycetes</taxon>
        <taxon>Sordariomycetidae</taxon>
        <taxon>Sordariales</taxon>
        <taxon>Lasiosphaeriaceae</taxon>
        <taxon>Apodospora</taxon>
    </lineage>
</organism>
<dbReference type="Proteomes" id="UP001283341">
    <property type="component" value="Unassembled WGS sequence"/>
</dbReference>
<keyword evidence="1" id="KW-0677">Repeat</keyword>
<protein>
    <submittedName>
        <fullName evidence="5">Ankyrin repeat-containing domain protein</fullName>
    </submittedName>
</protein>
<accession>A0AAE0HTE6</accession>
<dbReference type="PANTHER" id="PTHR24171:SF9">
    <property type="entry name" value="ANKYRIN REPEAT DOMAIN-CONTAINING PROTEIN 39"/>
    <property type="match status" value="1"/>
</dbReference>
<dbReference type="InterPro" id="IPR036770">
    <property type="entry name" value="Ankyrin_rpt-contain_sf"/>
</dbReference>
<dbReference type="EMBL" id="JAUEDM010000009">
    <property type="protein sequence ID" value="KAK3312356.1"/>
    <property type="molecule type" value="Genomic_DNA"/>
</dbReference>
<sequence>MNAADLAQEQLSVQLYESTKAISLLQQVAKAGDGANDQSSASAIHDAVLRKSGITLSEAVSIQPHHIDTLDDRGFTPLHLAVLLDHLDAVQILVNLGADVNRPTGHYKATPLHFACPYHRAAIALTLMDHGSSVCAQNIYGQTPLHCTCVNPQITGHLLRLGGSHQIIRMRSCWGQTALRNLVLRRGSSLSQRSKRLHLETLKWTVTYKGLYRPPPPSLGEVVRFVERIVEQRELNWEAGLFLENKVKFDEDRSHARIKEWACQQRRQLLEVDKDGNNRDIICDSLDVPLDADVSDEKAWTDTANDDGVMSEMDDEMEDEERQGTRQEAGMRTSDGCGDVNETANASDDEPWTDTSDDDAVMSEMTDEERRGLP</sequence>
<evidence type="ECO:0000256" key="3">
    <source>
        <dbReference type="PROSITE-ProRule" id="PRU00023"/>
    </source>
</evidence>
<dbReference type="SUPFAM" id="SSF48403">
    <property type="entry name" value="Ankyrin repeat"/>
    <property type="match status" value="1"/>
</dbReference>
<dbReference type="Pfam" id="PF12796">
    <property type="entry name" value="Ank_2"/>
    <property type="match status" value="1"/>
</dbReference>
<keyword evidence="2 3" id="KW-0040">ANK repeat</keyword>
<dbReference type="SMART" id="SM00248">
    <property type="entry name" value="ANK"/>
    <property type="match status" value="3"/>
</dbReference>
<name>A0AAE0HTE6_9PEZI</name>
<feature type="region of interest" description="Disordered" evidence="4">
    <location>
        <begin position="297"/>
        <end position="374"/>
    </location>
</feature>
<dbReference type="PROSITE" id="PS50297">
    <property type="entry name" value="ANK_REP_REGION"/>
    <property type="match status" value="1"/>
</dbReference>
<feature type="compositionally biased region" description="Acidic residues" evidence="4">
    <location>
        <begin position="312"/>
        <end position="321"/>
    </location>
</feature>
<reference evidence="5" key="2">
    <citation type="submission" date="2023-06" db="EMBL/GenBank/DDBJ databases">
        <authorList>
            <consortium name="Lawrence Berkeley National Laboratory"/>
            <person name="Haridas S."/>
            <person name="Hensen N."/>
            <person name="Bonometti L."/>
            <person name="Westerberg I."/>
            <person name="Brannstrom I.O."/>
            <person name="Guillou S."/>
            <person name="Cros-Aarteil S."/>
            <person name="Calhoun S."/>
            <person name="Kuo A."/>
            <person name="Mondo S."/>
            <person name="Pangilinan J."/>
            <person name="Riley R."/>
            <person name="Labutti K."/>
            <person name="Andreopoulos B."/>
            <person name="Lipzen A."/>
            <person name="Chen C."/>
            <person name="Yanf M."/>
            <person name="Daum C."/>
            <person name="Ng V."/>
            <person name="Clum A."/>
            <person name="Steindorff A."/>
            <person name="Ohm R."/>
            <person name="Martin F."/>
            <person name="Silar P."/>
            <person name="Natvig D."/>
            <person name="Lalanne C."/>
            <person name="Gautier V."/>
            <person name="Ament-Velasquez S.L."/>
            <person name="Kruys A."/>
            <person name="Hutchinson M.I."/>
            <person name="Powell A.J."/>
            <person name="Barry K."/>
            <person name="Miller A.N."/>
            <person name="Grigoriev I.V."/>
            <person name="Debuchy R."/>
            <person name="Gladieux P."/>
            <person name="Thoren M.H."/>
            <person name="Johannesson H."/>
        </authorList>
    </citation>
    <scope>NUCLEOTIDE SEQUENCE</scope>
    <source>
        <strain evidence="5">CBS 118394</strain>
    </source>
</reference>
<keyword evidence="6" id="KW-1185">Reference proteome</keyword>
<evidence type="ECO:0000256" key="1">
    <source>
        <dbReference type="ARBA" id="ARBA00022737"/>
    </source>
</evidence>
<comment type="caution">
    <text evidence="5">The sequence shown here is derived from an EMBL/GenBank/DDBJ whole genome shotgun (WGS) entry which is preliminary data.</text>
</comment>
<feature type="repeat" description="ANK" evidence="3">
    <location>
        <begin position="73"/>
        <end position="105"/>
    </location>
</feature>
<dbReference type="Gene3D" id="1.25.40.20">
    <property type="entry name" value="Ankyrin repeat-containing domain"/>
    <property type="match status" value="1"/>
</dbReference>
<gene>
    <name evidence="5" type="ORF">B0H66DRAFT_595930</name>
</gene>
<evidence type="ECO:0000313" key="6">
    <source>
        <dbReference type="Proteomes" id="UP001283341"/>
    </source>
</evidence>
<evidence type="ECO:0000256" key="4">
    <source>
        <dbReference type="SAM" id="MobiDB-lite"/>
    </source>
</evidence>
<feature type="compositionally biased region" description="Acidic residues" evidence="4">
    <location>
        <begin position="347"/>
        <end position="367"/>
    </location>
</feature>
<dbReference type="PROSITE" id="PS50088">
    <property type="entry name" value="ANK_REPEAT"/>
    <property type="match status" value="1"/>
</dbReference>
<evidence type="ECO:0000313" key="5">
    <source>
        <dbReference type="EMBL" id="KAK3312356.1"/>
    </source>
</evidence>
<evidence type="ECO:0000256" key="2">
    <source>
        <dbReference type="ARBA" id="ARBA00023043"/>
    </source>
</evidence>
<dbReference type="AlphaFoldDB" id="A0AAE0HTE6"/>
<proteinExistence type="predicted"/>
<dbReference type="PANTHER" id="PTHR24171">
    <property type="entry name" value="ANKYRIN REPEAT DOMAIN-CONTAINING PROTEIN 39-RELATED"/>
    <property type="match status" value="1"/>
</dbReference>
<reference evidence="5" key="1">
    <citation type="journal article" date="2023" name="Mol. Phylogenet. Evol.">
        <title>Genome-scale phylogeny and comparative genomics of the fungal order Sordariales.</title>
        <authorList>
            <person name="Hensen N."/>
            <person name="Bonometti L."/>
            <person name="Westerberg I."/>
            <person name="Brannstrom I.O."/>
            <person name="Guillou S."/>
            <person name="Cros-Aarteil S."/>
            <person name="Calhoun S."/>
            <person name="Haridas S."/>
            <person name="Kuo A."/>
            <person name="Mondo S."/>
            <person name="Pangilinan J."/>
            <person name="Riley R."/>
            <person name="LaButti K."/>
            <person name="Andreopoulos B."/>
            <person name="Lipzen A."/>
            <person name="Chen C."/>
            <person name="Yan M."/>
            <person name="Daum C."/>
            <person name="Ng V."/>
            <person name="Clum A."/>
            <person name="Steindorff A."/>
            <person name="Ohm R.A."/>
            <person name="Martin F."/>
            <person name="Silar P."/>
            <person name="Natvig D.O."/>
            <person name="Lalanne C."/>
            <person name="Gautier V."/>
            <person name="Ament-Velasquez S.L."/>
            <person name="Kruys A."/>
            <person name="Hutchinson M.I."/>
            <person name="Powell A.J."/>
            <person name="Barry K."/>
            <person name="Miller A.N."/>
            <person name="Grigoriev I.V."/>
            <person name="Debuchy R."/>
            <person name="Gladieux P."/>
            <person name="Hiltunen Thoren M."/>
            <person name="Johannesson H."/>
        </authorList>
    </citation>
    <scope>NUCLEOTIDE SEQUENCE</scope>
    <source>
        <strain evidence="5">CBS 118394</strain>
    </source>
</reference>
<dbReference type="InterPro" id="IPR002110">
    <property type="entry name" value="Ankyrin_rpt"/>
</dbReference>